<dbReference type="OrthoDB" id="1889537at2"/>
<evidence type="ECO:0000313" key="2">
    <source>
        <dbReference type="Proteomes" id="UP000321571"/>
    </source>
</evidence>
<dbReference type="PANTHER" id="PTHR13158:SF5">
    <property type="entry name" value="NAD KINASE 2, MITOCHONDRIAL"/>
    <property type="match status" value="1"/>
</dbReference>
<dbReference type="AlphaFoldDB" id="A0A5C8NHW0"/>
<dbReference type="InterPro" id="IPR017437">
    <property type="entry name" value="ATP-NAD_kinase_PpnK-typ_C"/>
</dbReference>
<protein>
    <recommendedName>
        <fullName evidence="3">NAD kinase</fullName>
    </recommendedName>
</protein>
<organism evidence="1 2">
    <name type="scientific">Aeromicrobium terrae</name>
    <dbReference type="NCBI Taxonomy" id="2498846"/>
    <lineage>
        <taxon>Bacteria</taxon>
        <taxon>Bacillati</taxon>
        <taxon>Actinomycetota</taxon>
        <taxon>Actinomycetes</taxon>
        <taxon>Propionibacteriales</taxon>
        <taxon>Nocardioidaceae</taxon>
        <taxon>Aeromicrobium</taxon>
    </lineage>
</organism>
<evidence type="ECO:0008006" key="3">
    <source>
        <dbReference type="Google" id="ProtNLM"/>
    </source>
</evidence>
<comment type="caution">
    <text evidence="1">The sequence shown here is derived from an EMBL/GenBank/DDBJ whole genome shotgun (WGS) entry which is preliminary data.</text>
</comment>
<dbReference type="GO" id="GO:0003951">
    <property type="term" value="F:NAD+ kinase activity"/>
    <property type="evidence" value="ECO:0007669"/>
    <property type="project" value="InterPro"/>
</dbReference>
<name>A0A5C8NHW0_9ACTN</name>
<dbReference type="Gene3D" id="2.60.200.30">
    <property type="entry name" value="Probable inorganic polyphosphate/atp-NAD kinase, domain 2"/>
    <property type="match status" value="1"/>
</dbReference>
<keyword evidence="2" id="KW-1185">Reference proteome</keyword>
<dbReference type="InterPro" id="IPR016064">
    <property type="entry name" value="NAD/diacylglycerol_kinase_sf"/>
</dbReference>
<dbReference type="EMBL" id="VDUX01000004">
    <property type="protein sequence ID" value="TXL60666.1"/>
    <property type="molecule type" value="Genomic_DNA"/>
</dbReference>
<dbReference type="Proteomes" id="UP000321571">
    <property type="component" value="Unassembled WGS sequence"/>
</dbReference>
<accession>A0A5C8NHW0</accession>
<dbReference type="PANTHER" id="PTHR13158">
    <property type="match status" value="1"/>
</dbReference>
<proteinExistence type="predicted"/>
<dbReference type="SUPFAM" id="SSF111331">
    <property type="entry name" value="NAD kinase/diacylglycerol kinase-like"/>
    <property type="match status" value="1"/>
</dbReference>
<reference evidence="1 2" key="1">
    <citation type="submission" date="2019-06" db="EMBL/GenBank/DDBJ databases">
        <title>Aeromicrobium sp. nov., isolated from a maize field.</title>
        <authorList>
            <person name="Lin S.-Y."/>
            <person name="Tsai C.-F."/>
            <person name="Young C.-C."/>
        </authorList>
    </citation>
    <scope>NUCLEOTIDE SEQUENCE [LARGE SCALE GENOMIC DNA]</scope>
    <source>
        <strain evidence="1 2">CC-CFT486</strain>
    </source>
</reference>
<sequence length="294" mass="32154">MTPRVVVVRRTTEYEELIARHATVGQAAFFLESRGQSLDPLVDRHERTQSALDAVARAIPVDWRRAAVERAELNRFVFGPDDIVVVVGPDGLVANVAKYLEGQCVLGVDPVPMVNAGVLVCHSPAAVPDLLQATAAGRVELCERTMVEASVDDGQTLTALNEIFLGRPDHQSARYELSWRETTERQSSSGMIVGTGTGATGWLRSLQRIQAPDLRLPSPSDPTLAWFVREPWPSPSTGADLVAGLLEEDALTVRVESDSLVVFGDGIEADRITLTWGQQVRLLRAERTLRTVVR</sequence>
<dbReference type="GO" id="GO:0019674">
    <property type="term" value="P:NAD+ metabolic process"/>
    <property type="evidence" value="ECO:0007669"/>
    <property type="project" value="InterPro"/>
</dbReference>
<evidence type="ECO:0000313" key="1">
    <source>
        <dbReference type="EMBL" id="TXL60666.1"/>
    </source>
</evidence>
<gene>
    <name evidence="1" type="ORF">FHP06_09530</name>
</gene>
<dbReference type="RefSeq" id="WP_147686170.1">
    <property type="nucleotide sequence ID" value="NZ_VDUX01000004.1"/>
</dbReference>